<organism evidence="1">
    <name type="scientific">Cucumis melo</name>
    <name type="common">Muskmelon</name>
    <dbReference type="NCBI Taxonomy" id="3656"/>
    <lineage>
        <taxon>Eukaryota</taxon>
        <taxon>Viridiplantae</taxon>
        <taxon>Streptophyta</taxon>
        <taxon>Embryophyta</taxon>
        <taxon>Tracheophyta</taxon>
        <taxon>Spermatophyta</taxon>
        <taxon>Magnoliopsida</taxon>
        <taxon>eudicotyledons</taxon>
        <taxon>Gunneridae</taxon>
        <taxon>Pentapetalae</taxon>
        <taxon>rosids</taxon>
        <taxon>fabids</taxon>
        <taxon>Cucurbitales</taxon>
        <taxon>Cucurbitaceae</taxon>
        <taxon>Benincaseae</taxon>
        <taxon>Cucumis</taxon>
    </lineage>
</organism>
<accession>A0A9I9EC74</accession>
<reference evidence="1" key="1">
    <citation type="submission" date="2023-03" db="UniProtKB">
        <authorList>
            <consortium name="EnsemblPlants"/>
        </authorList>
    </citation>
    <scope>IDENTIFICATION</scope>
</reference>
<protein>
    <submittedName>
        <fullName evidence="1">Uncharacterized protein</fullName>
    </submittedName>
</protein>
<evidence type="ECO:0000313" key="1">
    <source>
        <dbReference type="EnsemblPlants" id="MELO3C031549.2.1"/>
    </source>
</evidence>
<sequence length="105" mass="11945">MKFKKERFSLECLNGTASIPCNLRQTFSSSFVTGSTFDLILSPKNFLLELQTMSTENVSGDMKSEVQIEQKFYLQAVHFFCTHSSYFGIKSIVIAPDRIIIHQVV</sequence>
<proteinExistence type="predicted"/>
<dbReference type="Gramene" id="MELO3C031549.2.1">
    <property type="protein sequence ID" value="MELO3C031549.2.1"/>
    <property type="gene ID" value="MELO3C031549.2"/>
</dbReference>
<dbReference type="EnsemblPlants" id="MELO3C031549.2.1">
    <property type="protein sequence ID" value="MELO3C031549.2.1"/>
    <property type="gene ID" value="MELO3C031549.2"/>
</dbReference>
<name>A0A9I9EC74_CUCME</name>
<dbReference type="AlphaFoldDB" id="A0A9I9EC74"/>